<evidence type="ECO:0000259" key="1">
    <source>
        <dbReference type="Pfam" id="PF12697"/>
    </source>
</evidence>
<dbReference type="Gene3D" id="3.40.50.1820">
    <property type="entry name" value="alpha/beta hydrolase"/>
    <property type="match status" value="1"/>
</dbReference>
<dbReference type="RefSeq" id="XP_020057340.1">
    <property type="nucleotide sequence ID" value="XM_020205059.1"/>
</dbReference>
<feature type="domain" description="AB hydrolase-1" evidence="1">
    <location>
        <begin position="12"/>
        <end position="254"/>
    </location>
</feature>
<dbReference type="InterPro" id="IPR052897">
    <property type="entry name" value="Sec-Metab_Biosynth_Hydrolase"/>
</dbReference>
<proteinExistence type="predicted"/>
<organism evidence="2 3">
    <name type="scientific">Aspergillus aculeatus (strain ATCC 16872 / CBS 172.66 / WB 5094)</name>
    <dbReference type="NCBI Taxonomy" id="690307"/>
    <lineage>
        <taxon>Eukaryota</taxon>
        <taxon>Fungi</taxon>
        <taxon>Dikarya</taxon>
        <taxon>Ascomycota</taxon>
        <taxon>Pezizomycotina</taxon>
        <taxon>Eurotiomycetes</taxon>
        <taxon>Eurotiomycetidae</taxon>
        <taxon>Eurotiales</taxon>
        <taxon>Aspergillaceae</taxon>
        <taxon>Aspergillus</taxon>
        <taxon>Aspergillus subgen. Circumdati</taxon>
    </lineage>
</organism>
<keyword evidence="3" id="KW-1185">Reference proteome</keyword>
<dbReference type="GeneID" id="30978873"/>
<dbReference type="InterPro" id="IPR000073">
    <property type="entry name" value="AB_hydrolase_1"/>
</dbReference>
<dbReference type="VEuPathDB" id="FungiDB:ASPACDRAFT_77848"/>
<evidence type="ECO:0000313" key="3">
    <source>
        <dbReference type="Proteomes" id="UP000184546"/>
    </source>
</evidence>
<accession>A0A1L9WXS2</accession>
<name>A0A1L9WXS2_ASPA1</name>
<dbReference type="SUPFAM" id="SSF53474">
    <property type="entry name" value="alpha/beta-Hydrolases"/>
    <property type="match status" value="1"/>
</dbReference>
<dbReference type="InterPro" id="IPR029058">
    <property type="entry name" value="AB_hydrolase_fold"/>
</dbReference>
<protein>
    <recommendedName>
        <fullName evidence="1">AB hydrolase-1 domain-containing protein</fullName>
    </recommendedName>
</protein>
<dbReference type="PANTHER" id="PTHR37017:SF10">
    <property type="entry name" value="AB HYDROLASE-1 DOMAIN-CONTAINING PROTEIN"/>
    <property type="match status" value="1"/>
</dbReference>
<dbReference type="PANTHER" id="PTHR37017">
    <property type="entry name" value="AB HYDROLASE-1 DOMAIN-CONTAINING PROTEIN-RELATED"/>
    <property type="match status" value="1"/>
</dbReference>
<sequence>MATNPTTKPQAIVIVHGAWHSPSHYSDFTAALRKRGHEVHVPRLLTMNGVRPPNAHLEDDSDLIHTYVESLVEAGREVIVLMHSYGGQVGTNALTGLSTTQREAQGLSGGVRQLIYIAAFAVTEGTSMIDVVEAHGHGEYMPLAFDFAEDKTTVSRDPKGLIVGPGRSDEEIEAYVAAFRPHNGGAWHEKVQRCAWREVPRVAYIQATLDMNVPLQYQKDLVEVMERETGRPVRTFEVETGHCPTFTKPEEVAAIVHELAVGN</sequence>
<evidence type="ECO:0000313" key="2">
    <source>
        <dbReference type="EMBL" id="OJK01001.1"/>
    </source>
</evidence>
<dbReference type="AlphaFoldDB" id="A0A1L9WXS2"/>
<gene>
    <name evidence="2" type="ORF">ASPACDRAFT_77848</name>
</gene>
<dbReference type="EMBL" id="KV878975">
    <property type="protein sequence ID" value="OJK01001.1"/>
    <property type="molecule type" value="Genomic_DNA"/>
</dbReference>
<dbReference type="STRING" id="690307.A0A1L9WXS2"/>
<dbReference type="Proteomes" id="UP000184546">
    <property type="component" value="Unassembled WGS sequence"/>
</dbReference>
<reference evidence="3" key="1">
    <citation type="journal article" date="2017" name="Genome Biol.">
        <title>Comparative genomics reveals high biological diversity and specific adaptations in the industrially and medically important fungal genus Aspergillus.</title>
        <authorList>
            <person name="de Vries R.P."/>
            <person name="Riley R."/>
            <person name="Wiebenga A."/>
            <person name="Aguilar-Osorio G."/>
            <person name="Amillis S."/>
            <person name="Uchima C.A."/>
            <person name="Anderluh G."/>
            <person name="Asadollahi M."/>
            <person name="Askin M."/>
            <person name="Barry K."/>
            <person name="Battaglia E."/>
            <person name="Bayram O."/>
            <person name="Benocci T."/>
            <person name="Braus-Stromeyer S.A."/>
            <person name="Caldana C."/>
            <person name="Canovas D."/>
            <person name="Cerqueira G.C."/>
            <person name="Chen F."/>
            <person name="Chen W."/>
            <person name="Choi C."/>
            <person name="Clum A."/>
            <person name="Dos Santos R.A."/>
            <person name="Damasio A.R."/>
            <person name="Diallinas G."/>
            <person name="Emri T."/>
            <person name="Fekete E."/>
            <person name="Flipphi M."/>
            <person name="Freyberg S."/>
            <person name="Gallo A."/>
            <person name="Gournas C."/>
            <person name="Habgood R."/>
            <person name="Hainaut M."/>
            <person name="Harispe M.L."/>
            <person name="Henrissat B."/>
            <person name="Hilden K.S."/>
            <person name="Hope R."/>
            <person name="Hossain A."/>
            <person name="Karabika E."/>
            <person name="Karaffa L."/>
            <person name="Karanyi Z."/>
            <person name="Krasevec N."/>
            <person name="Kuo A."/>
            <person name="Kusch H."/>
            <person name="LaButti K."/>
            <person name="Lagendijk E.L."/>
            <person name="Lapidus A."/>
            <person name="Levasseur A."/>
            <person name="Lindquist E."/>
            <person name="Lipzen A."/>
            <person name="Logrieco A.F."/>
            <person name="MacCabe A."/>
            <person name="Maekelae M.R."/>
            <person name="Malavazi I."/>
            <person name="Melin P."/>
            <person name="Meyer V."/>
            <person name="Mielnichuk N."/>
            <person name="Miskei M."/>
            <person name="Molnar A.P."/>
            <person name="Mule G."/>
            <person name="Ngan C.Y."/>
            <person name="Orejas M."/>
            <person name="Orosz E."/>
            <person name="Ouedraogo J.P."/>
            <person name="Overkamp K.M."/>
            <person name="Park H.-S."/>
            <person name="Perrone G."/>
            <person name="Piumi F."/>
            <person name="Punt P.J."/>
            <person name="Ram A.F."/>
            <person name="Ramon A."/>
            <person name="Rauscher S."/>
            <person name="Record E."/>
            <person name="Riano-Pachon D.M."/>
            <person name="Robert V."/>
            <person name="Roehrig J."/>
            <person name="Ruller R."/>
            <person name="Salamov A."/>
            <person name="Salih N.S."/>
            <person name="Samson R.A."/>
            <person name="Sandor E."/>
            <person name="Sanguinetti M."/>
            <person name="Schuetze T."/>
            <person name="Sepcic K."/>
            <person name="Shelest E."/>
            <person name="Sherlock G."/>
            <person name="Sophianopoulou V."/>
            <person name="Squina F.M."/>
            <person name="Sun H."/>
            <person name="Susca A."/>
            <person name="Todd R.B."/>
            <person name="Tsang A."/>
            <person name="Unkles S.E."/>
            <person name="van de Wiele N."/>
            <person name="van Rossen-Uffink D."/>
            <person name="Oliveira J.V."/>
            <person name="Vesth T.C."/>
            <person name="Visser J."/>
            <person name="Yu J.-H."/>
            <person name="Zhou M."/>
            <person name="Andersen M.R."/>
            <person name="Archer D.B."/>
            <person name="Baker S.E."/>
            <person name="Benoit I."/>
            <person name="Brakhage A.A."/>
            <person name="Braus G.H."/>
            <person name="Fischer R."/>
            <person name="Frisvad J.C."/>
            <person name="Goldman G.H."/>
            <person name="Houbraken J."/>
            <person name="Oakley B."/>
            <person name="Pocsi I."/>
            <person name="Scazzocchio C."/>
            <person name="Seiboth B."/>
            <person name="vanKuyk P.A."/>
            <person name="Wortman J."/>
            <person name="Dyer P.S."/>
            <person name="Grigoriev I.V."/>
        </authorList>
    </citation>
    <scope>NUCLEOTIDE SEQUENCE [LARGE SCALE GENOMIC DNA]</scope>
    <source>
        <strain evidence="3">ATCC 16872 / CBS 172.66 / WB 5094</strain>
    </source>
</reference>
<dbReference type="OrthoDB" id="408373at2759"/>
<dbReference type="Pfam" id="PF12697">
    <property type="entry name" value="Abhydrolase_6"/>
    <property type="match status" value="1"/>
</dbReference>
<dbReference type="OMA" id="MTVPFDY"/>